<reference evidence="2" key="1">
    <citation type="submission" date="2020-01" db="EMBL/GenBank/DDBJ databases">
        <authorList>
            <consortium name="DOE Joint Genome Institute"/>
            <person name="Haridas S."/>
            <person name="Albert R."/>
            <person name="Binder M."/>
            <person name="Bloem J."/>
            <person name="Labutti K."/>
            <person name="Salamov A."/>
            <person name="Andreopoulos B."/>
            <person name="Baker S.E."/>
            <person name="Barry K."/>
            <person name="Bills G."/>
            <person name="Bluhm B.H."/>
            <person name="Cannon C."/>
            <person name="Castanera R."/>
            <person name="Culley D.E."/>
            <person name="Daum C."/>
            <person name="Ezra D."/>
            <person name="Gonzalez J.B."/>
            <person name="Henrissat B."/>
            <person name="Kuo A."/>
            <person name="Liang C."/>
            <person name="Lipzen A."/>
            <person name="Lutzoni F."/>
            <person name="Magnuson J."/>
            <person name="Mondo S."/>
            <person name="Nolan M."/>
            <person name="Ohm R."/>
            <person name="Pangilinan J."/>
            <person name="Park H.-J."/>
            <person name="Ramirez L."/>
            <person name="Alfaro M."/>
            <person name="Sun H."/>
            <person name="Tritt A."/>
            <person name="Yoshinaga Y."/>
            <person name="Zwiers L.-H."/>
            <person name="Turgeon B.G."/>
            <person name="Goodwin S.B."/>
            <person name="Spatafora J.W."/>
            <person name="Crous P.W."/>
            <person name="Grigoriev I.V."/>
        </authorList>
    </citation>
    <scope>NUCLEOTIDE SEQUENCE</scope>
    <source>
        <strain evidence="2">CBS 394.84</strain>
    </source>
</reference>
<sequence length="337" mass="37365">MAIHTSRSRVKFLHTKQGGKKEKQLVDVAKRKQVKVAADNTAEGTEGLRKSTKASERVKAFPVFAENDSDTTIEEVTEDVPPFSKQRIPSTDEIACSSPFKSELRAAITGSYVSAVEDNATSPPHPPIEQDATDSPTDSLVMQAPLFEPTEQELQSESQVQAPQPIARERSSPSPSILQKIFNLFTGRKKAPEAQEYKKHSKPNPTFRCTAQEPVLEPDERKTTPEESRPPPRLTHAQTIPPVRVPGIEHLSHRPGYTEVLPAPEHRYTGFAAVAQDTFKPTVVQRGFEVGHGSPPQPLQNRRNNSAGNLLDRNGDTWSNWHSKNPSPEKSPFARTH</sequence>
<proteinExistence type="predicted"/>
<comment type="caution">
    <text evidence="2">The sequence shown here is derived from an EMBL/GenBank/DDBJ whole genome shotgun (WGS) entry which is preliminary data.</text>
</comment>
<name>A0A9P4GHM7_9PLEO</name>
<dbReference type="EMBL" id="ML976616">
    <property type="protein sequence ID" value="KAF1845807.1"/>
    <property type="molecule type" value="Genomic_DNA"/>
</dbReference>
<evidence type="ECO:0000313" key="2">
    <source>
        <dbReference type="EMBL" id="KAF1845807.1"/>
    </source>
</evidence>
<feature type="region of interest" description="Disordered" evidence="1">
    <location>
        <begin position="287"/>
        <end position="337"/>
    </location>
</feature>
<organism evidence="2 3">
    <name type="scientific">Cucurbitaria berberidis CBS 394.84</name>
    <dbReference type="NCBI Taxonomy" id="1168544"/>
    <lineage>
        <taxon>Eukaryota</taxon>
        <taxon>Fungi</taxon>
        <taxon>Dikarya</taxon>
        <taxon>Ascomycota</taxon>
        <taxon>Pezizomycotina</taxon>
        <taxon>Dothideomycetes</taxon>
        <taxon>Pleosporomycetidae</taxon>
        <taxon>Pleosporales</taxon>
        <taxon>Pleosporineae</taxon>
        <taxon>Cucurbitariaceae</taxon>
        <taxon>Cucurbitaria</taxon>
    </lineage>
</organism>
<feature type="region of interest" description="Disordered" evidence="1">
    <location>
        <begin position="117"/>
        <end position="249"/>
    </location>
</feature>
<feature type="compositionally biased region" description="Basic and acidic residues" evidence="1">
    <location>
        <begin position="218"/>
        <end position="230"/>
    </location>
</feature>
<evidence type="ECO:0000313" key="3">
    <source>
        <dbReference type="Proteomes" id="UP000800039"/>
    </source>
</evidence>
<dbReference type="AlphaFoldDB" id="A0A9P4GHM7"/>
<feature type="compositionally biased region" description="Polar residues" evidence="1">
    <location>
        <begin position="299"/>
        <end position="308"/>
    </location>
</feature>
<feature type="compositionally biased region" description="Polar residues" evidence="1">
    <location>
        <begin position="152"/>
        <end position="162"/>
    </location>
</feature>
<evidence type="ECO:0000256" key="1">
    <source>
        <dbReference type="SAM" id="MobiDB-lite"/>
    </source>
</evidence>
<accession>A0A9P4GHM7</accession>
<feature type="compositionally biased region" description="Polar residues" evidence="1">
    <location>
        <begin position="316"/>
        <end position="328"/>
    </location>
</feature>
<dbReference type="Proteomes" id="UP000800039">
    <property type="component" value="Unassembled WGS sequence"/>
</dbReference>
<dbReference type="OrthoDB" id="3800339at2759"/>
<protein>
    <submittedName>
        <fullName evidence="2">Uncharacterized protein</fullName>
    </submittedName>
</protein>
<dbReference type="RefSeq" id="XP_040788370.1">
    <property type="nucleotide sequence ID" value="XM_040938327.1"/>
</dbReference>
<dbReference type="GeneID" id="63855582"/>
<keyword evidence="3" id="KW-1185">Reference proteome</keyword>
<gene>
    <name evidence="2" type="ORF">K460DRAFT_430723</name>
</gene>